<evidence type="ECO:0000313" key="2">
    <source>
        <dbReference type="Proteomes" id="UP001168096"/>
    </source>
</evidence>
<name>A0ACC7MKY4_9BURK</name>
<organism evidence="1 2">
    <name type="scientific">Massilia orientalis</name>
    <dbReference type="NCBI Taxonomy" id="3050128"/>
    <lineage>
        <taxon>Bacteria</taxon>
        <taxon>Pseudomonadati</taxon>
        <taxon>Pseudomonadota</taxon>
        <taxon>Betaproteobacteria</taxon>
        <taxon>Burkholderiales</taxon>
        <taxon>Oxalobacteraceae</taxon>
        <taxon>Telluria group</taxon>
        <taxon>Massilia</taxon>
    </lineage>
</organism>
<reference evidence="1" key="1">
    <citation type="submission" date="2024-11" db="EMBL/GenBank/DDBJ databases">
        <title>Description of Massilia orientalis sp. nov., isolated from rhizosphere soil of Ageratina adenophora.</title>
        <authorList>
            <person name="Wang Y."/>
        </authorList>
    </citation>
    <scope>NUCLEOTIDE SEQUENCE</scope>
    <source>
        <strain evidence="1">YIM B02787</strain>
    </source>
</reference>
<keyword evidence="2" id="KW-1185">Reference proteome</keyword>
<dbReference type="Proteomes" id="UP001168096">
    <property type="component" value="Unassembled WGS sequence"/>
</dbReference>
<accession>A0ACC7MKY4</accession>
<protein>
    <submittedName>
        <fullName evidence="1">Response regulator</fullName>
    </submittedName>
</protein>
<evidence type="ECO:0000313" key="1">
    <source>
        <dbReference type="EMBL" id="MFJ1472170.1"/>
    </source>
</evidence>
<sequence length="145" mass="16101">MFDTLNSADDRSHNLQSANSGKQQTELPDKLLRKLLLVDDEADGAEFAATLLSAHGLQVIVVHSAREALHALQSDKEIDAVLSDVMMPGMSGLQLAEEIRVRHPTVKIVLMSGHMLPDLLKDHEQPYLFATKPYRIETILNLLHS</sequence>
<dbReference type="EMBL" id="JASNRB020000036">
    <property type="protein sequence ID" value="MFJ1472170.1"/>
    <property type="molecule type" value="Genomic_DNA"/>
</dbReference>
<comment type="caution">
    <text evidence="1">The sequence shown here is derived from an EMBL/GenBank/DDBJ whole genome shotgun (WGS) entry which is preliminary data.</text>
</comment>
<proteinExistence type="predicted"/>
<gene>
    <name evidence="1" type="ORF">QPK29_031030</name>
</gene>